<comment type="caution">
    <text evidence="1">The sequence shown here is derived from an EMBL/GenBank/DDBJ whole genome shotgun (WGS) entry which is preliminary data.</text>
</comment>
<evidence type="ECO:0000313" key="1">
    <source>
        <dbReference type="EMBL" id="MBA9042528.1"/>
    </source>
</evidence>
<name>A0A7W3RIG7_PRIAR</name>
<evidence type="ECO:0000313" key="2">
    <source>
        <dbReference type="Proteomes" id="UP000543174"/>
    </source>
</evidence>
<accession>A0A7W3RIG7</accession>
<reference evidence="1" key="1">
    <citation type="submission" date="2020-08" db="EMBL/GenBank/DDBJ databases">
        <title>Functional genomics of gut bacteria from endangered species of beetles.</title>
        <authorList>
            <person name="Carlos-Shanley C."/>
        </authorList>
    </citation>
    <scope>NUCLEOTIDE SEQUENCE [LARGE SCALE GENOMIC DNA]</scope>
    <source>
        <strain evidence="1">S00060</strain>
    </source>
</reference>
<organism evidence="1 2">
    <name type="scientific">Priestia aryabhattai</name>
    <name type="common">Bacillus aryabhattai</name>
    <dbReference type="NCBI Taxonomy" id="412384"/>
    <lineage>
        <taxon>Bacteria</taxon>
        <taxon>Bacillati</taxon>
        <taxon>Bacillota</taxon>
        <taxon>Bacilli</taxon>
        <taxon>Bacillales</taxon>
        <taxon>Bacillaceae</taxon>
        <taxon>Priestia</taxon>
    </lineage>
</organism>
<protein>
    <submittedName>
        <fullName evidence="1">Uncharacterized protein</fullName>
    </submittedName>
</protein>
<gene>
    <name evidence="1" type="ORF">HNP21_005663</name>
</gene>
<sequence length="177" mass="20423">MDIFNCLDELQVELFQGSTGEIEAKYYELCSTVVEGDAAKRIRNINLDTFQTQLKSSLEEALYIANEQSGKAIYFEYDMENDWESAFFVCDEYSRLSEEDDNWASDWIEEIEGPSHKEFAQIYQENGFNATEKAKAITLFLIVRTLVAFWIVANSIKVDIPLCIGFHAQDPIMRIKE</sequence>
<dbReference type="Proteomes" id="UP000543174">
    <property type="component" value="Unassembled WGS sequence"/>
</dbReference>
<dbReference type="RefSeq" id="WP_013056504.1">
    <property type="nucleotide sequence ID" value="NZ_JACJHT010000013.1"/>
</dbReference>
<dbReference type="AlphaFoldDB" id="A0A7W3RIG7"/>
<dbReference type="EMBL" id="JACJHT010000013">
    <property type="protein sequence ID" value="MBA9042528.1"/>
    <property type="molecule type" value="Genomic_DNA"/>
</dbReference>
<keyword evidence="2" id="KW-1185">Reference proteome</keyword>
<proteinExistence type="predicted"/>